<comment type="caution">
    <text evidence="1">The sequence shown here is derived from an EMBL/GenBank/DDBJ whole genome shotgun (WGS) entry which is preliminary data.</text>
</comment>
<dbReference type="AlphaFoldDB" id="A0A426ZKY7"/>
<dbReference type="Proteomes" id="UP000287651">
    <property type="component" value="Unassembled WGS sequence"/>
</dbReference>
<evidence type="ECO:0000313" key="1">
    <source>
        <dbReference type="EMBL" id="RRT64673.1"/>
    </source>
</evidence>
<protein>
    <submittedName>
        <fullName evidence="1">Uncharacterized protein</fullName>
    </submittedName>
</protein>
<proteinExistence type="predicted"/>
<organism evidence="1 2">
    <name type="scientific">Ensete ventricosum</name>
    <name type="common">Abyssinian banana</name>
    <name type="synonym">Musa ensete</name>
    <dbReference type="NCBI Taxonomy" id="4639"/>
    <lineage>
        <taxon>Eukaryota</taxon>
        <taxon>Viridiplantae</taxon>
        <taxon>Streptophyta</taxon>
        <taxon>Embryophyta</taxon>
        <taxon>Tracheophyta</taxon>
        <taxon>Spermatophyta</taxon>
        <taxon>Magnoliopsida</taxon>
        <taxon>Liliopsida</taxon>
        <taxon>Zingiberales</taxon>
        <taxon>Musaceae</taxon>
        <taxon>Ensete</taxon>
    </lineage>
</organism>
<accession>A0A426ZKY7</accession>
<evidence type="ECO:0000313" key="2">
    <source>
        <dbReference type="Proteomes" id="UP000287651"/>
    </source>
</evidence>
<sequence>MRLGTYEECIGSSLRVSGACQDGVRKFTKRRPRLIEKLSGVAEKLAGSGCSKGAAAIEGRRVVECTVIAEEGSSGVERETATGNLCNEGSLLVVNKEDGSERSLLATLVWQEIATGCDHFIAGRDQGRWQQKITIGSICAARERYW</sequence>
<reference evidence="1 2" key="1">
    <citation type="journal article" date="2014" name="Agronomy (Basel)">
        <title>A Draft Genome Sequence for Ensete ventricosum, the Drought-Tolerant Tree Against Hunger.</title>
        <authorList>
            <person name="Harrison J."/>
            <person name="Moore K.A."/>
            <person name="Paszkiewicz K."/>
            <person name="Jones T."/>
            <person name="Grant M."/>
            <person name="Ambacheew D."/>
            <person name="Muzemil S."/>
            <person name="Studholme D.J."/>
        </authorList>
    </citation>
    <scope>NUCLEOTIDE SEQUENCE [LARGE SCALE GENOMIC DNA]</scope>
</reference>
<name>A0A426ZKY7_ENSVE</name>
<dbReference type="EMBL" id="AMZH03006105">
    <property type="protein sequence ID" value="RRT64673.1"/>
    <property type="molecule type" value="Genomic_DNA"/>
</dbReference>
<gene>
    <name evidence="1" type="ORF">B296_00021313</name>
</gene>